<proteinExistence type="predicted"/>
<sequence length="77" mass="8572">MSMVDRADRNSIAEYVTKQHLLRRSPEAKTRYPGDLLADAATGDIDATALWNEYTKAAMNRAILRAYGDAGRRASEL</sequence>
<name>A0A4R8Y014_9MICO</name>
<keyword evidence="2" id="KW-1185">Reference proteome</keyword>
<dbReference type="EMBL" id="SOGN01000010">
    <property type="protein sequence ID" value="TFC83721.1"/>
    <property type="molecule type" value="Genomic_DNA"/>
</dbReference>
<reference evidence="1 2" key="1">
    <citation type="submission" date="2019-03" db="EMBL/GenBank/DDBJ databases">
        <title>Genomics of glacier-inhabiting Cryobacterium strains.</title>
        <authorList>
            <person name="Liu Q."/>
            <person name="Xin Y.-H."/>
        </authorList>
    </citation>
    <scope>NUCLEOTIDE SEQUENCE [LARGE SCALE GENOMIC DNA]</scope>
    <source>
        <strain evidence="1 2">TMT2-48-2</strain>
    </source>
</reference>
<protein>
    <submittedName>
        <fullName evidence="1">Uncharacterized protein</fullName>
    </submittedName>
</protein>
<dbReference type="AlphaFoldDB" id="A0A4R8Y014"/>
<gene>
    <name evidence="1" type="ORF">E3T23_01810</name>
</gene>
<evidence type="ECO:0000313" key="1">
    <source>
        <dbReference type="EMBL" id="TFC83721.1"/>
    </source>
</evidence>
<dbReference type="RefSeq" id="WP_134368711.1">
    <property type="nucleotide sequence ID" value="NZ_SOGN01000010.1"/>
</dbReference>
<accession>A0A4R8Y014</accession>
<comment type="caution">
    <text evidence="1">The sequence shown here is derived from an EMBL/GenBank/DDBJ whole genome shotgun (WGS) entry which is preliminary data.</text>
</comment>
<organism evidence="1 2">
    <name type="scientific">Cryobacterium cheniae</name>
    <dbReference type="NCBI Taxonomy" id="1259262"/>
    <lineage>
        <taxon>Bacteria</taxon>
        <taxon>Bacillati</taxon>
        <taxon>Actinomycetota</taxon>
        <taxon>Actinomycetes</taxon>
        <taxon>Micrococcales</taxon>
        <taxon>Microbacteriaceae</taxon>
        <taxon>Cryobacterium</taxon>
    </lineage>
</organism>
<dbReference type="Proteomes" id="UP000298433">
    <property type="component" value="Unassembled WGS sequence"/>
</dbReference>
<evidence type="ECO:0000313" key="2">
    <source>
        <dbReference type="Proteomes" id="UP000298433"/>
    </source>
</evidence>